<dbReference type="Gene3D" id="3.40.50.1820">
    <property type="entry name" value="alpha/beta hydrolase"/>
    <property type="match status" value="1"/>
</dbReference>
<evidence type="ECO:0008006" key="4">
    <source>
        <dbReference type="Google" id="ProtNLM"/>
    </source>
</evidence>
<accession>A0A8J7IZ79</accession>
<organism evidence="2 3">
    <name type="scientific">Halocynthiibacter styelae</name>
    <dbReference type="NCBI Taxonomy" id="2761955"/>
    <lineage>
        <taxon>Bacteria</taxon>
        <taxon>Pseudomonadati</taxon>
        <taxon>Pseudomonadota</taxon>
        <taxon>Alphaproteobacteria</taxon>
        <taxon>Rhodobacterales</taxon>
        <taxon>Paracoccaceae</taxon>
        <taxon>Halocynthiibacter</taxon>
    </lineage>
</organism>
<feature type="compositionally biased region" description="Low complexity" evidence="1">
    <location>
        <begin position="290"/>
        <end position="310"/>
    </location>
</feature>
<name>A0A8J7IZ79_9RHOB</name>
<dbReference type="InterPro" id="IPR029058">
    <property type="entry name" value="AB_hydrolase_fold"/>
</dbReference>
<proteinExistence type="predicted"/>
<dbReference type="AlphaFoldDB" id="A0A8J7IZ79"/>
<dbReference type="SUPFAM" id="SSF53474">
    <property type="entry name" value="alpha/beta-Hydrolases"/>
    <property type="match status" value="1"/>
</dbReference>
<sequence length="729" mass="80201">MTHKIPEWYGEIFPAGPRDGFFHKFGEHAASFVDRGEHQLVISFDNLSDAGFPDTDIKPWAENFVRDNGWSHLGVYSRGPSWYRDARLIRFLEWLRDDGFFTRFERVTLIGTSMGGFAALAFAQLIPGANVVSLSPQTTLDKNLVPWEVRFQKGQVRDWTLPYSDAAEGLDQAGKVYVIYDKLLREDKAQADRLPQDKIIALNAIGCGHKSAVALRRMEQLKPVMKLAITGELTEASFYQMMRSRRNILFYRKVLESHLEARGRADRIPAFRRAFKVRRRQVLAAEGTQAEASSSDPAPATATVAETTSAPVPPVPDVNEAPSVSPLPRSTGAYPRTRANAWMITEQNGGLAYLSDQYENTVIGFEERNGKTLAQTPPVALGMLTYGGQVFPDLPFAEDGRFHVVDENLDGAGPLNGARAIGVCDMLQCRDAGLAGRTVLALTQNQPGITAAEALPGSDFYQAFLARMKTAVAALEPWGKPLFIDRIALRLLSAAPQVTEAEADQHYSDVMKALRRDLTQITGQGAYPAFVVCQSGGTRTDGTSQVILSEARLALDNPTLNVIVATPAYPFELMEDMPATHSARAQMQITELETLSLRSTQDGRPWHCPQMIYAGLRDEVVTADFSTLSRLELQDGAHGFTISGCENEAKIASVRVVGDKVQVVLDKKPEGKDLRLNYAWGQTADGSGNHLANQGALTDSWQADSKTCPGEILRRYALSASVKIFESHH</sequence>
<feature type="region of interest" description="Disordered" evidence="1">
    <location>
        <begin position="286"/>
        <end position="332"/>
    </location>
</feature>
<comment type="caution">
    <text evidence="2">The sequence shown here is derived from an EMBL/GenBank/DDBJ whole genome shotgun (WGS) entry which is preliminary data.</text>
</comment>
<dbReference type="EMBL" id="JADCKQ010000013">
    <property type="protein sequence ID" value="MBI1495055.1"/>
    <property type="molecule type" value="Genomic_DNA"/>
</dbReference>
<gene>
    <name evidence="2" type="ORF">H1D41_15535</name>
</gene>
<keyword evidence="3" id="KW-1185">Reference proteome</keyword>
<reference evidence="2" key="1">
    <citation type="submission" date="2020-10" db="EMBL/GenBank/DDBJ databases">
        <title>Paenihalocynthiibacter styelae gen. nov., sp. nov., isolated from stalked sea squirt Styela clava.</title>
        <authorList>
            <person name="Kim Y.-O."/>
            <person name="Yoon J.-H."/>
        </authorList>
    </citation>
    <scope>NUCLEOTIDE SEQUENCE</scope>
    <source>
        <strain evidence="2">MYP1-1</strain>
    </source>
</reference>
<evidence type="ECO:0000313" key="3">
    <source>
        <dbReference type="Proteomes" id="UP000640583"/>
    </source>
</evidence>
<dbReference type="Proteomes" id="UP000640583">
    <property type="component" value="Unassembled WGS sequence"/>
</dbReference>
<evidence type="ECO:0000313" key="2">
    <source>
        <dbReference type="EMBL" id="MBI1495055.1"/>
    </source>
</evidence>
<dbReference type="RefSeq" id="WP_228849773.1">
    <property type="nucleotide sequence ID" value="NZ_JADCKQ010000013.1"/>
</dbReference>
<evidence type="ECO:0000256" key="1">
    <source>
        <dbReference type="SAM" id="MobiDB-lite"/>
    </source>
</evidence>
<protein>
    <recommendedName>
        <fullName evidence="4">Alpha/beta hydrolase</fullName>
    </recommendedName>
</protein>